<feature type="compositionally biased region" description="Polar residues" evidence="1">
    <location>
        <begin position="1029"/>
        <end position="1041"/>
    </location>
</feature>
<evidence type="ECO:0000313" key="2">
    <source>
        <dbReference type="EMBL" id="CEL54301.1"/>
    </source>
</evidence>
<name>A0A0B7F8B6_THACB</name>
<accession>A0A0B7F8B6</accession>
<feature type="compositionally biased region" description="Basic and acidic residues" evidence="1">
    <location>
        <begin position="416"/>
        <end position="426"/>
    </location>
</feature>
<proteinExistence type="predicted"/>
<evidence type="ECO:0000256" key="1">
    <source>
        <dbReference type="SAM" id="MobiDB-lite"/>
    </source>
</evidence>
<feature type="compositionally biased region" description="Low complexity" evidence="1">
    <location>
        <begin position="569"/>
        <end position="580"/>
    </location>
</feature>
<feature type="region of interest" description="Disordered" evidence="1">
    <location>
        <begin position="416"/>
        <end position="535"/>
    </location>
</feature>
<feature type="compositionally biased region" description="Basic and acidic residues" evidence="1">
    <location>
        <begin position="1217"/>
        <end position="1243"/>
    </location>
</feature>
<feature type="region of interest" description="Disordered" evidence="1">
    <location>
        <begin position="756"/>
        <end position="791"/>
    </location>
</feature>
<evidence type="ECO:0000313" key="3">
    <source>
        <dbReference type="Proteomes" id="UP000059188"/>
    </source>
</evidence>
<feature type="compositionally biased region" description="Polar residues" evidence="1">
    <location>
        <begin position="1447"/>
        <end position="1465"/>
    </location>
</feature>
<dbReference type="Proteomes" id="UP000059188">
    <property type="component" value="Unassembled WGS sequence"/>
</dbReference>
<dbReference type="EMBL" id="LN679115">
    <property type="protein sequence ID" value="CEL54301.1"/>
    <property type="molecule type" value="Genomic_DNA"/>
</dbReference>
<dbReference type="STRING" id="1108050.A0A0B7F8B6"/>
<feature type="compositionally biased region" description="Basic and acidic residues" evidence="1">
    <location>
        <begin position="169"/>
        <end position="186"/>
    </location>
</feature>
<feature type="compositionally biased region" description="Acidic residues" evidence="1">
    <location>
        <begin position="1084"/>
        <end position="1101"/>
    </location>
</feature>
<protein>
    <submittedName>
        <fullName evidence="2">GA28568 gene product from transcript GA28568-RA</fullName>
    </submittedName>
</protein>
<organism evidence="2 3">
    <name type="scientific">Thanatephorus cucumeris (strain AG1-IB / isolate 7/3/14)</name>
    <name type="common">Lettuce bottom rot fungus</name>
    <name type="synonym">Rhizoctonia solani</name>
    <dbReference type="NCBI Taxonomy" id="1108050"/>
    <lineage>
        <taxon>Eukaryota</taxon>
        <taxon>Fungi</taxon>
        <taxon>Dikarya</taxon>
        <taxon>Basidiomycota</taxon>
        <taxon>Agaricomycotina</taxon>
        <taxon>Agaricomycetes</taxon>
        <taxon>Cantharellales</taxon>
        <taxon>Ceratobasidiaceae</taxon>
        <taxon>Rhizoctonia</taxon>
        <taxon>Rhizoctonia solani AG-1</taxon>
    </lineage>
</organism>
<feature type="compositionally biased region" description="Low complexity" evidence="1">
    <location>
        <begin position="279"/>
        <end position="306"/>
    </location>
</feature>
<feature type="region of interest" description="Disordered" evidence="1">
    <location>
        <begin position="839"/>
        <end position="1258"/>
    </location>
</feature>
<keyword evidence="3" id="KW-1185">Reference proteome</keyword>
<feature type="compositionally biased region" description="Polar residues" evidence="1">
    <location>
        <begin position="228"/>
        <end position="238"/>
    </location>
</feature>
<reference evidence="2 3" key="1">
    <citation type="submission" date="2014-11" db="EMBL/GenBank/DDBJ databases">
        <authorList>
            <person name="Wibberg Daniel"/>
        </authorList>
    </citation>
    <scope>NUCLEOTIDE SEQUENCE [LARGE SCALE GENOMIC DNA]</scope>
    <source>
        <strain evidence="2">Rhizoctonia solani AG1-IB 7/3/14</strain>
    </source>
</reference>
<gene>
    <name evidence="2" type="ORF">RSOLAG1IB_06949</name>
</gene>
<feature type="region of interest" description="Disordered" evidence="1">
    <location>
        <begin position="70"/>
        <end position="320"/>
    </location>
</feature>
<feature type="compositionally biased region" description="Low complexity" evidence="1">
    <location>
        <begin position="697"/>
        <end position="708"/>
    </location>
</feature>
<feature type="compositionally biased region" description="Low complexity" evidence="1">
    <location>
        <begin position="675"/>
        <end position="686"/>
    </location>
</feature>
<feature type="compositionally biased region" description="Low complexity" evidence="1">
    <location>
        <begin position="623"/>
        <end position="654"/>
    </location>
</feature>
<feature type="compositionally biased region" description="Acidic residues" evidence="1">
    <location>
        <begin position="889"/>
        <end position="902"/>
    </location>
</feature>
<dbReference type="OrthoDB" id="2687738at2759"/>
<feature type="compositionally biased region" description="Polar residues" evidence="1">
    <location>
        <begin position="435"/>
        <end position="444"/>
    </location>
</feature>
<feature type="compositionally biased region" description="Low complexity" evidence="1">
    <location>
        <begin position="1198"/>
        <end position="1209"/>
    </location>
</feature>
<feature type="compositionally biased region" description="Gly residues" evidence="1">
    <location>
        <begin position="1431"/>
        <end position="1443"/>
    </location>
</feature>
<feature type="region of interest" description="Disordered" evidence="1">
    <location>
        <begin position="564"/>
        <end position="726"/>
    </location>
</feature>
<feature type="compositionally biased region" description="Polar residues" evidence="1">
    <location>
        <begin position="842"/>
        <end position="865"/>
    </location>
</feature>
<sequence>MPFLSSIFRKDKDKDGPSSPSHSTFSRARSRPSIASSRECISPPPQLADISPQSDLSYVLPELEELQASGIVQQLDSKEPPAESVSSKKRGIGFGRRRESTNSALVISSPTSATSPPRPFSDMDIDRPTPMTTTNHNKLDSNLHSDSDDDPLVPPPPRASVFAGYSYSDQDRPRAQSVPEERERPPRPQIHPHQSPHSMAKGKLKKDGSSTRSGLFSWRTKSAKEVPTTINTDSSFSLKSFRHVGPPSPVVRPSESTASLPVVGGTSNGTFSRSTSTGSPAVPSPTTAGTSSTSTARPTPGRSTPTTRERVNSTSSEGVMTAGLFRQAARRSSTNLVEEAAEPIRSVIHFFTFISRMHSVFFTTSFFLPLMSMSVGHVRPRTSFVIPTPLPLHLHFLFYCLSNTLRHEPADITHHRSRMRDLDKRGPPTARAWTDDTSSGSDRATSGPRKSAPDTSSRKTTLENKPQPRKSTPAPNSGRNKPGPGPPPLRKSLADSDEEPTSPFAGRLGESGRTSPFATRSESGHGPRDLSHIPRMDYSMYGARSDGGIRGGSKLASSTTLATQLKVNSPSSPTKSILSSHTLTTSPGTLPANLPSIAGTAKPGPKSYASSRSTSPTKPRPSSPVKRTTPPSPTKPRLSAPTATRPPIRTTIPTKTNDGPSIKPGSGERRHKRQGSGSSQASSGQSGYQGLGHGRRPSASGSARSVSVDVLSHSRQVSTDTLGQIRGGDAFSHARQQSADTISQQHARRPSVEVLSHTRRPSGFEVVSRPKSPGPTTAVEPRPVQQTKTTDQLRQEAIEAMRGGAKSPAPSFASRLNEALGPSQVSSWASDTQAAFRVHDAQPSSGSYDTQSSHTKPSSRAQDAQATPRKNYVPPPRQSSLAAGALVDSDSDESPEEVESESEGLGFGKPGGVGAMRGRHGNNKDTRPGIGNGLAGSPPGRVNRSAANSTKPSNTGRSPRSQTQHSRSNSDDQPGLTRERTITQRDAPPKVGVSLFDSPVSPRARASHSTSAISAAATAKNSAALADANRTSVSPPESSRANALPEINRANVTTTRPGTKKHARAPSFGAGSVSHVRAPATGTDTDEDEEESSEESSEDDAPLSSLAPAKRPGSAASTAASVRPGPGPRPSAPQSRPTAPLINIPGVTAAPPRPPRINRVPGVGVTRNSSLRGSRSVEDLGRKPVGPSRPGPRPFITSPPSSTGDSSSGKAPLTPRDGSEAGRGRSDEARRKERRRSEAKKSVELGNVINGPGPFPDDQDEDTISMGHSQMGHAMGMMGMGWNQSGFFPPGGAAFGGAPGFPTSQSMPFLHPQMTGPHMPLPFMPPPPPPGANDTYLQAHQQAMMIAKQTYLQAVAQQAMVAATEQWERSSNMGGSVYGGSQSSMGMGMMGMPMMGMYAGSSYAASAYEGSVAGWGSASAYGGPSGPRSVYGGGARSEFGGGIKTKPTGQNRPRGKTQTGGSDAQPTRRDPVPPSTWATRRKAGM</sequence>
<feature type="compositionally biased region" description="Polar residues" evidence="1">
    <location>
        <begin position="512"/>
        <end position="521"/>
    </location>
</feature>
<feature type="region of interest" description="Disordered" evidence="1">
    <location>
        <begin position="1426"/>
        <end position="1485"/>
    </location>
</feature>
<feature type="compositionally biased region" description="Basic and acidic residues" evidence="1">
    <location>
        <begin position="522"/>
        <end position="535"/>
    </location>
</feature>
<feature type="compositionally biased region" description="Basic and acidic residues" evidence="1">
    <location>
        <begin position="137"/>
        <end position="146"/>
    </location>
</feature>
<feature type="compositionally biased region" description="Gly residues" evidence="1">
    <location>
        <begin position="905"/>
        <end position="915"/>
    </location>
</feature>
<feature type="compositionally biased region" description="Polar residues" evidence="1">
    <location>
        <begin position="268"/>
        <end position="278"/>
    </location>
</feature>
<feature type="compositionally biased region" description="Polar residues" evidence="1">
    <location>
        <begin position="469"/>
        <end position="479"/>
    </location>
</feature>
<feature type="region of interest" description="Disordered" evidence="1">
    <location>
        <begin position="1"/>
        <end position="53"/>
    </location>
</feature>
<feature type="compositionally biased region" description="Low complexity" evidence="1">
    <location>
        <begin position="1007"/>
        <end position="1028"/>
    </location>
</feature>
<feature type="compositionally biased region" description="Polar residues" evidence="1">
    <location>
        <begin position="713"/>
        <end position="722"/>
    </location>
</feature>
<feature type="compositionally biased region" description="Polar residues" evidence="1">
    <location>
        <begin position="945"/>
        <end position="967"/>
    </location>
</feature>